<accession>A0ACB8QPP9</accession>
<dbReference type="Proteomes" id="UP000814128">
    <property type="component" value="Unassembled WGS sequence"/>
</dbReference>
<gene>
    <name evidence="1" type="ORF">K488DRAFT_46905</name>
</gene>
<keyword evidence="2" id="KW-1185">Reference proteome</keyword>
<comment type="caution">
    <text evidence="1">The sequence shown here is derived from an EMBL/GenBank/DDBJ whole genome shotgun (WGS) entry which is preliminary data.</text>
</comment>
<dbReference type="EMBL" id="MU273511">
    <property type="protein sequence ID" value="KAI0033836.1"/>
    <property type="molecule type" value="Genomic_DNA"/>
</dbReference>
<proteinExistence type="predicted"/>
<sequence length="350" mass="37480">MLSAQHFVVRGPECDGGLEQAFVRYAPASAPPQHGPARRRLSLLFLHAIASHKEAFLPTIEHVFALQTAAAPRPAFVVVDAWAMDCPNHGRAAVLNDARLCAFPGAVTGAQWARALQVLFASGLVAATALVAIGHSAGACVVIQATTPHPLAALPFESLILIEPTMMTPALLQHARTHAPDQPLFRAAAAASARTDTWPSRSAARAWLAQRAPWRRWDARALDAFVTHALADLPTAAHPDLSTGVTLACARTHEAASYRHHDDSRQGLDRLAQICDVLPVHAVFGARRDMVTSDVEQSITDPAAGRRMRSIVRVPGAGHLVVQEDPRGTARAVWDILCGDYGGRGEKGKM</sequence>
<reference evidence="1" key="1">
    <citation type="submission" date="2021-02" db="EMBL/GenBank/DDBJ databases">
        <authorList>
            <consortium name="DOE Joint Genome Institute"/>
            <person name="Ahrendt S."/>
            <person name="Looney B.P."/>
            <person name="Miyauchi S."/>
            <person name="Morin E."/>
            <person name="Drula E."/>
            <person name="Courty P.E."/>
            <person name="Chicoki N."/>
            <person name="Fauchery L."/>
            <person name="Kohler A."/>
            <person name="Kuo A."/>
            <person name="Labutti K."/>
            <person name="Pangilinan J."/>
            <person name="Lipzen A."/>
            <person name="Riley R."/>
            <person name="Andreopoulos W."/>
            <person name="He G."/>
            <person name="Johnson J."/>
            <person name="Barry K.W."/>
            <person name="Grigoriev I.V."/>
            <person name="Nagy L."/>
            <person name="Hibbett D."/>
            <person name="Henrissat B."/>
            <person name="Matheny P.B."/>
            <person name="Labbe J."/>
            <person name="Martin F."/>
        </authorList>
    </citation>
    <scope>NUCLEOTIDE SEQUENCE</scope>
    <source>
        <strain evidence="1">EC-137</strain>
    </source>
</reference>
<protein>
    <submittedName>
        <fullName evidence="1">Alpha/beta-hydrolase</fullName>
    </submittedName>
</protein>
<name>A0ACB8QPP9_9AGAM</name>
<reference evidence="1" key="2">
    <citation type="journal article" date="2022" name="New Phytol.">
        <title>Evolutionary transition to the ectomycorrhizal habit in the genomes of a hyperdiverse lineage of mushroom-forming fungi.</title>
        <authorList>
            <person name="Looney B."/>
            <person name="Miyauchi S."/>
            <person name="Morin E."/>
            <person name="Drula E."/>
            <person name="Courty P.E."/>
            <person name="Kohler A."/>
            <person name="Kuo A."/>
            <person name="LaButti K."/>
            <person name="Pangilinan J."/>
            <person name="Lipzen A."/>
            <person name="Riley R."/>
            <person name="Andreopoulos W."/>
            <person name="He G."/>
            <person name="Johnson J."/>
            <person name="Nolan M."/>
            <person name="Tritt A."/>
            <person name="Barry K.W."/>
            <person name="Grigoriev I.V."/>
            <person name="Nagy L.G."/>
            <person name="Hibbett D."/>
            <person name="Henrissat B."/>
            <person name="Matheny P.B."/>
            <person name="Labbe J."/>
            <person name="Martin F.M."/>
        </authorList>
    </citation>
    <scope>NUCLEOTIDE SEQUENCE</scope>
    <source>
        <strain evidence="1">EC-137</strain>
    </source>
</reference>
<evidence type="ECO:0000313" key="2">
    <source>
        <dbReference type="Proteomes" id="UP000814128"/>
    </source>
</evidence>
<organism evidence="1 2">
    <name type="scientific">Vararia minispora EC-137</name>
    <dbReference type="NCBI Taxonomy" id="1314806"/>
    <lineage>
        <taxon>Eukaryota</taxon>
        <taxon>Fungi</taxon>
        <taxon>Dikarya</taxon>
        <taxon>Basidiomycota</taxon>
        <taxon>Agaricomycotina</taxon>
        <taxon>Agaricomycetes</taxon>
        <taxon>Russulales</taxon>
        <taxon>Lachnocladiaceae</taxon>
        <taxon>Vararia</taxon>
    </lineage>
</organism>
<evidence type="ECO:0000313" key="1">
    <source>
        <dbReference type="EMBL" id="KAI0033836.1"/>
    </source>
</evidence>